<dbReference type="AlphaFoldDB" id="M9RET5"/>
<organism evidence="3 4">
    <name type="scientific">Octadecabacter antarcticus 307</name>
    <dbReference type="NCBI Taxonomy" id="391626"/>
    <lineage>
        <taxon>Bacteria</taxon>
        <taxon>Pseudomonadati</taxon>
        <taxon>Pseudomonadota</taxon>
        <taxon>Alphaproteobacteria</taxon>
        <taxon>Rhodobacterales</taxon>
        <taxon>Roseobacteraceae</taxon>
        <taxon>Octadecabacter</taxon>
    </lineage>
</organism>
<dbReference type="PRINTS" id="PR00081">
    <property type="entry name" value="GDHRDH"/>
</dbReference>
<accession>M9RET5</accession>
<gene>
    <name evidence="3" type="ORF">OAN307_63p00400</name>
</gene>
<sequence length="260" mass="27446">MRDQKMGWSKENSQMIERSLTGKTAFVSGSGQNIGRAVALRFAQMGCNVIVNGSSNTKLVEDTAAEVEAAGVKTLVAMGDMGSSDAIKNIAETALSQFGRIDIVVNNAARRPHKPFLEMTGKDWHSVIDVALTAVFHTSQAFMPGMVDAGWGRIINFTGMKAIKGYYEGAPISVAKHGIWGVTKALSTEFASKGITVNAISPGQIRKDSAIEDDPARAANIPTGVMGQSCDIASMAGYLASPEARFISGQMIAVNGGQTT</sequence>
<dbReference type="Pfam" id="PF13561">
    <property type="entry name" value="adh_short_C2"/>
    <property type="match status" value="1"/>
</dbReference>
<dbReference type="GO" id="GO:0004316">
    <property type="term" value="F:3-oxoacyl-[acyl-carrier-protein] reductase (NADPH) activity"/>
    <property type="evidence" value="ECO:0007669"/>
    <property type="project" value="UniProtKB-EC"/>
</dbReference>
<dbReference type="PRINTS" id="PR00080">
    <property type="entry name" value="SDRFAMILY"/>
</dbReference>
<geneLocation type="plasmid" evidence="3 4">
    <name>pOA307_63</name>
</geneLocation>
<proteinExistence type="inferred from homology"/>
<comment type="similarity">
    <text evidence="1">Belongs to the short-chain dehydrogenases/reductases (SDR) family.</text>
</comment>
<evidence type="ECO:0000313" key="4">
    <source>
        <dbReference type="Proteomes" id="UP000005307"/>
    </source>
</evidence>
<evidence type="ECO:0000313" key="3">
    <source>
        <dbReference type="EMBL" id="AGI70258.1"/>
    </source>
</evidence>
<keyword evidence="3" id="KW-0614">Plasmid</keyword>
<keyword evidence="4" id="KW-1185">Reference proteome</keyword>
<dbReference type="InterPro" id="IPR050259">
    <property type="entry name" value="SDR"/>
</dbReference>
<dbReference type="InterPro" id="IPR002347">
    <property type="entry name" value="SDR_fam"/>
</dbReference>
<dbReference type="Proteomes" id="UP000005307">
    <property type="component" value="Plasmid pOA307_63"/>
</dbReference>
<dbReference type="eggNOG" id="COG1028">
    <property type="taxonomic scope" value="Bacteria"/>
</dbReference>
<dbReference type="InterPro" id="IPR036291">
    <property type="entry name" value="NAD(P)-bd_dom_sf"/>
</dbReference>
<keyword evidence="2 3" id="KW-0560">Oxidoreductase</keyword>
<protein>
    <submittedName>
        <fullName evidence="3">3-oxoacyl-[acyl-carrier-protein] reductase</fullName>
        <ecNumber evidence="3">1.1.1.100</ecNumber>
    </submittedName>
</protein>
<evidence type="ECO:0000256" key="2">
    <source>
        <dbReference type="ARBA" id="ARBA00023002"/>
    </source>
</evidence>
<dbReference type="Gene3D" id="3.40.50.720">
    <property type="entry name" value="NAD(P)-binding Rossmann-like Domain"/>
    <property type="match status" value="1"/>
</dbReference>
<dbReference type="SUPFAM" id="SSF51735">
    <property type="entry name" value="NAD(P)-binding Rossmann-fold domains"/>
    <property type="match status" value="1"/>
</dbReference>
<evidence type="ECO:0000256" key="1">
    <source>
        <dbReference type="ARBA" id="ARBA00006484"/>
    </source>
</evidence>
<name>M9RET5_9RHOB</name>
<dbReference type="KEGG" id="oat:OAN307_63p00400"/>
<reference evidence="3 4" key="1">
    <citation type="journal article" date="2013" name="PLoS ONE">
        <title>Poles Apart: Arctic and Antarctic Octadecabacter strains Share High Genome Plasticity and a New Type of Xanthorhodopsin.</title>
        <authorList>
            <person name="Vollmers J."/>
            <person name="Voget S."/>
            <person name="Dietrich S."/>
            <person name="Gollnow K."/>
            <person name="Smits M."/>
            <person name="Meyer K."/>
            <person name="Brinkhoff T."/>
            <person name="Simon M."/>
            <person name="Daniel R."/>
        </authorList>
    </citation>
    <scope>NUCLEOTIDE SEQUENCE [LARGE SCALE GENOMIC DNA]</scope>
    <source>
        <strain evidence="3 4">307</strain>
        <plasmid evidence="3">pOA307_63</plasmid>
    </source>
</reference>
<dbReference type="EC" id="1.1.1.100" evidence="3"/>
<dbReference type="PANTHER" id="PTHR42879">
    <property type="entry name" value="3-OXOACYL-(ACYL-CARRIER-PROTEIN) REDUCTASE"/>
    <property type="match status" value="1"/>
</dbReference>
<dbReference type="FunFam" id="3.40.50.720:FF:000173">
    <property type="entry name" value="3-oxoacyl-[acyl-carrier protein] reductase"/>
    <property type="match status" value="1"/>
</dbReference>
<dbReference type="HOGENOM" id="CLU_010194_1_3_5"/>
<dbReference type="PANTHER" id="PTHR42879:SF2">
    <property type="entry name" value="3-OXOACYL-[ACYL-CARRIER-PROTEIN] REDUCTASE FABG"/>
    <property type="match status" value="1"/>
</dbReference>
<dbReference type="EMBL" id="CP003741">
    <property type="protein sequence ID" value="AGI70258.1"/>
    <property type="molecule type" value="Genomic_DNA"/>
</dbReference>